<keyword evidence="3 5" id="KW-0874">Quinone</keyword>
<sequence length="251" mass="28776">MQDGVRAPATPQHDGVPMSKPDNPRDENPKNPEELRFHYTPTDEPGAEQETENAHAKDTTRVPAVIDALREEFGAAVLDVERYANEDTVYVEKNRIREVCRFLKEEEGFDYFVDLGGIDNFTAEDRYEVFYNLVSTERQKRLRLKVQVDEGDMQVPSVTEVYRAANWNEREAYDMFGFSFVDHPDPRRMYMPEDFDYHPLRKEFPQLGIPGSLPLPPQTPDGDLTMDPFAAAHGSQPVKSYEEPATDPDSE</sequence>
<proteinExistence type="inferred from homology"/>
<dbReference type="Gene3D" id="3.30.460.80">
    <property type="entry name" value="NADH:ubiquinone oxidoreductase, 30kDa subunit"/>
    <property type="match status" value="1"/>
</dbReference>
<feature type="compositionally biased region" description="Basic and acidic residues" evidence="6">
    <location>
        <begin position="22"/>
        <end position="37"/>
    </location>
</feature>
<evidence type="ECO:0000313" key="9">
    <source>
        <dbReference type="Proteomes" id="UP000000933"/>
    </source>
</evidence>
<dbReference type="KEGG" id="srm:SRM_00471"/>
<feature type="region of interest" description="Disordered" evidence="6">
    <location>
        <begin position="208"/>
        <end position="251"/>
    </location>
</feature>
<keyword evidence="3 4" id="KW-1278">Translocase</keyword>
<comment type="subunit">
    <text evidence="3">NDH-1 is composed of 14 different subunits. Subunits NuoB, C, D, E, F, and G constitute the peripheral sector of the complex.</text>
</comment>
<reference evidence="9" key="2">
    <citation type="submission" date="2010-04" db="EMBL/GenBank/DDBJ databases">
        <title>Genome sequence of Salinibacter ruber M8.</title>
        <authorList>
            <consortium name="Genoscope"/>
        </authorList>
    </citation>
    <scope>NUCLEOTIDE SEQUENCE [LARGE SCALE GENOMIC DNA]</scope>
    <source>
        <strain evidence="9">M8</strain>
    </source>
</reference>
<keyword evidence="3 4" id="KW-0520">NAD</keyword>
<dbReference type="GO" id="GO:0008137">
    <property type="term" value="F:NADH dehydrogenase (ubiquinone) activity"/>
    <property type="evidence" value="ECO:0007669"/>
    <property type="project" value="InterPro"/>
</dbReference>
<evidence type="ECO:0000256" key="4">
    <source>
        <dbReference type="RuleBase" id="RU003456"/>
    </source>
</evidence>
<dbReference type="SUPFAM" id="SSF143243">
    <property type="entry name" value="Nqo5-like"/>
    <property type="match status" value="1"/>
</dbReference>
<name>D5H5T7_SALRM</name>
<dbReference type="Proteomes" id="UP000000933">
    <property type="component" value="Chromosome"/>
</dbReference>
<keyword evidence="3" id="KW-1003">Cell membrane</keyword>
<dbReference type="AlphaFoldDB" id="D5H5T7"/>
<comment type="function">
    <text evidence="3">NDH-1 shuttles electrons from NADH, via FMN and iron-sulfur (Fe-S) centers, to quinones in the respiratory chain. The immediate electron acceptor for the enzyme in this species is believed to be ubiquinone. Couples the redox reaction to proton translocation (for every two electrons transferred, four hydrogen ions are translocated across the cytoplasmic membrane), and thus conserves the redox energy in a proton gradient.</text>
</comment>
<dbReference type="GO" id="GO:0005886">
    <property type="term" value="C:plasma membrane"/>
    <property type="evidence" value="ECO:0007669"/>
    <property type="project" value="UniProtKB-SubCell"/>
</dbReference>
<dbReference type="HAMAP" id="MF_01357">
    <property type="entry name" value="NDH1_NuoC"/>
    <property type="match status" value="1"/>
</dbReference>
<comment type="catalytic activity">
    <reaction evidence="3 5">
        <text>a quinone + NADH + 5 H(+)(in) = a quinol + NAD(+) + 4 H(+)(out)</text>
        <dbReference type="Rhea" id="RHEA:57888"/>
        <dbReference type="ChEBI" id="CHEBI:15378"/>
        <dbReference type="ChEBI" id="CHEBI:24646"/>
        <dbReference type="ChEBI" id="CHEBI:57540"/>
        <dbReference type="ChEBI" id="CHEBI:57945"/>
        <dbReference type="ChEBI" id="CHEBI:132124"/>
    </reaction>
</comment>
<keyword evidence="8" id="KW-0560">Oxidoreductase</keyword>
<dbReference type="EMBL" id="FP565814">
    <property type="protein sequence ID" value="CBH23392.1"/>
    <property type="molecule type" value="Genomic_DNA"/>
</dbReference>
<keyword evidence="3" id="KW-0472">Membrane</keyword>
<evidence type="ECO:0000256" key="1">
    <source>
        <dbReference type="ARBA" id="ARBA00007569"/>
    </source>
</evidence>
<comment type="subcellular location">
    <subcellularLocation>
        <location evidence="3">Cell inner membrane</location>
        <topology evidence="3">Peripheral membrane protein</topology>
        <orientation evidence="3">Cytoplasmic side</orientation>
    </subcellularLocation>
</comment>
<dbReference type="PANTHER" id="PTHR10884:SF14">
    <property type="entry name" value="NADH DEHYDROGENASE [UBIQUINONE] IRON-SULFUR PROTEIN 3, MITOCHONDRIAL"/>
    <property type="match status" value="1"/>
</dbReference>
<dbReference type="GO" id="GO:0050136">
    <property type="term" value="F:NADH dehydrogenase (quinone) (non-electrogenic) activity"/>
    <property type="evidence" value="ECO:0007669"/>
    <property type="project" value="UniProtKB-UniRule"/>
</dbReference>
<organism evidence="8 9">
    <name type="scientific">Salinibacter ruber (strain M8)</name>
    <dbReference type="NCBI Taxonomy" id="761659"/>
    <lineage>
        <taxon>Bacteria</taxon>
        <taxon>Pseudomonadati</taxon>
        <taxon>Rhodothermota</taxon>
        <taxon>Rhodothermia</taxon>
        <taxon>Rhodothermales</taxon>
        <taxon>Salinibacteraceae</taxon>
        <taxon>Salinibacter</taxon>
    </lineage>
</organism>
<dbReference type="InterPro" id="IPR020396">
    <property type="entry name" value="NADH_UbQ_OxRdtase_CS"/>
</dbReference>
<dbReference type="PROSITE" id="PS00542">
    <property type="entry name" value="COMPLEX1_30K"/>
    <property type="match status" value="1"/>
</dbReference>
<evidence type="ECO:0000256" key="5">
    <source>
        <dbReference type="RuleBase" id="RU003582"/>
    </source>
</evidence>
<dbReference type="InterPro" id="IPR001268">
    <property type="entry name" value="NADH_UbQ_OxRdtase_30kDa_su"/>
</dbReference>
<dbReference type="EC" id="7.1.1.-" evidence="3"/>
<dbReference type="PANTHER" id="PTHR10884">
    <property type="entry name" value="NADH DEHYDROGENASE UBIQUINONE IRON-SULFUR PROTEIN 3"/>
    <property type="match status" value="1"/>
</dbReference>
<evidence type="ECO:0000313" key="8">
    <source>
        <dbReference type="EMBL" id="CBH23392.1"/>
    </source>
</evidence>
<feature type="region of interest" description="Disordered" evidence="6">
    <location>
        <begin position="1"/>
        <end position="58"/>
    </location>
</feature>
<evidence type="ECO:0000256" key="3">
    <source>
        <dbReference type="HAMAP-Rule" id="MF_01357"/>
    </source>
</evidence>
<keyword evidence="3" id="KW-0830">Ubiquinone</keyword>
<evidence type="ECO:0000259" key="7">
    <source>
        <dbReference type="Pfam" id="PF00329"/>
    </source>
</evidence>
<protein>
    <recommendedName>
        <fullName evidence="3">NADH-quinone oxidoreductase subunit C</fullName>
        <ecNumber evidence="3">7.1.1.-</ecNumber>
    </recommendedName>
    <alternativeName>
        <fullName evidence="3">NADH dehydrogenase I subunit C</fullName>
    </alternativeName>
    <alternativeName>
        <fullName evidence="3">NDH-1 subunit C</fullName>
    </alternativeName>
</protein>
<evidence type="ECO:0000256" key="6">
    <source>
        <dbReference type="SAM" id="MobiDB-lite"/>
    </source>
</evidence>
<feature type="domain" description="NADH:ubiquinone oxidoreductase 30kDa subunit" evidence="7">
    <location>
        <begin position="89"/>
        <end position="206"/>
    </location>
</feature>
<comment type="similarity">
    <text evidence="1 3 4">Belongs to the complex I 30 kDa subunit family.</text>
</comment>
<dbReference type="InterPro" id="IPR037232">
    <property type="entry name" value="NADH_quin_OxRdtase_su_C/D-like"/>
</dbReference>
<dbReference type="NCBIfam" id="TIGR01961">
    <property type="entry name" value="NuoC_fam"/>
    <property type="match status" value="1"/>
</dbReference>
<dbReference type="InterPro" id="IPR010218">
    <property type="entry name" value="NADH_DH_suC"/>
</dbReference>
<reference evidence="8 9" key="1">
    <citation type="journal article" date="2010" name="ISME J.">
        <title>Fine-scale evolution: genomic, phenotypic and ecological differentiation in two coexisting Salinibacter ruber strains.</title>
        <authorList>
            <person name="Pena A."/>
            <person name="Teeling H."/>
            <person name="Huerta-Cepas J."/>
            <person name="Santos F."/>
            <person name="Yarza P."/>
            <person name="Brito-Echeverria J."/>
            <person name="Lucio M."/>
            <person name="Schmitt-Kopplin P."/>
            <person name="Meseguer I."/>
            <person name="Schenowitz C."/>
            <person name="Dossat C."/>
            <person name="Barbe V."/>
            <person name="Dopazo J."/>
            <person name="Rossello-Mora R."/>
            <person name="Schuler M."/>
            <person name="Glockner F.O."/>
            <person name="Amann R."/>
            <person name="Gabaldon T."/>
            <person name="Anton J."/>
        </authorList>
    </citation>
    <scope>NUCLEOTIDE SEQUENCE [LARGE SCALE GENOMIC DNA]</scope>
    <source>
        <strain evidence="8 9">M8</strain>
    </source>
</reference>
<keyword evidence="2 3" id="KW-0813">Transport</keyword>
<gene>
    <name evidence="3 8" type="primary">nuoC</name>
    <name evidence="8" type="ordered locus">SRM_00471</name>
</gene>
<accession>D5H5T7</accession>
<dbReference type="GO" id="GO:0048038">
    <property type="term" value="F:quinone binding"/>
    <property type="evidence" value="ECO:0007669"/>
    <property type="project" value="UniProtKB-KW"/>
</dbReference>
<evidence type="ECO:0000256" key="2">
    <source>
        <dbReference type="ARBA" id="ARBA00022448"/>
    </source>
</evidence>
<keyword evidence="3" id="KW-0997">Cell inner membrane</keyword>
<dbReference type="Pfam" id="PF00329">
    <property type="entry name" value="Complex1_30kDa"/>
    <property type="match status" value="1"/>
</dbReference>
<dbReference type="HOGENOM" id="CLU_1184380_0_0_10"/>